<dbReference type="OrthoDB" id="3825558at2"/>
<evidence type="ECO:0000313" key="3">
    <source>
        <dbReference type="Proteomes" id="UP000069654"/>
    </source>
</evidence>
<keyword evidence="1" id="KW-1133">Transmembrane helix</keyword>
<sequence length="158" mass="16597">MGPTRLRYLAAAAVAAAVVGYITVLLLYRWFPPITVLSGISLLILALPEAGWAFYVRAKINNGEIGIGGGRLDPLWVARSVYIAKASAWVGALMFGWWAGTLCYLLPLRDTLRVAAADTPGAVVAALSGLALGAAALWLQHCCKSPPEPPDGADPAPE</sequence>
<dbReference type="STRING" id="1797.RMCT_3314"/>
<dbReference type="EMBL" id="BCTB01000042">
    <property type="protein sequence ID" value="GAT16345.1"/>
    <property type="molecule type" value="Genomic_DNA"/>
</dbReference>
<feature type="transmembrane region" description="Helical" evidence="1">
    <location>
        <begin position="119"/>
        <end position="139"/>
    </location>
</feature>
<keyword evidence="1" id="KW-0812">Transmembrane</keyword>
<dbReference type="AlphaFoldDB" id="A0A117IN63"/>
<organism evidence="2 3">
    <name type="scientific">Mycolicibacterium thermoresistibile</name>
    <name type="common">Mycobacterium thermoresistibile</name>
    <dbReference type="NCBI Taxonomy" id="1797"/>
    <lineage>
        <taxon>Bacteria</taxon>
        <taxon>Bacillati</taxon>
        <taxon>Actinomycetota</taxon>
        <taxon>Actinomycetes</taxon>
        <taxon>Mycobacteriales</taxon>
        <taxon>Mycobacteriaceae</taxon>
        <taxon>Mycolicibacterium</taxon>
    </lineage>
</organism>
<dbReference type="InterPro" id="IPR021517">
    <property type="entry name" value="DUF3180"/>
</dbReference>
<evidence type="ECO:0000256" key="1">
    <source>
        <dbReference type="SAM" id="Phobius"/>
    </source>
</evidence>
<feature type="transmembrane region" description="Helical" evidence="1">
    <location>
        <begin position="7"/>
        <end position="28"/>
    </location>
</feature>
<reference evidence="3" key="2">
    <citation type="submission" date="2016-02" db="EMBL/GenBank/DDBJ databases">
        <title>Draft genome sequence of five rapidly growing Mycobacterium species.</title>
        <authorList>
            <person name="Katahira K."/>
            <person name="Gotou Y."/>
            <person name="Iida K."/>
            <person name="Ogura Y."/>
            <person name="Hayashi T."/>
        </authorList>
    </citation>
    <scope>NUCLEOTIDE SEQUENCE [LARGE SCALE GENOMIC DNA]</scope>
    <source>
        <strain evidence="3">JCM6362</strain>
    </source>
</reference>
<evidence type="ECO:0000313" key="2">
    <source>
        <dbReference type="EMBL" id="GAT16345.1"/>
    </source>
</evidence>
<feature type="transmembrane region" description="Helical" evidence="1">
    <location>
        <begin position="76"/>
        <end position="99"/>
    </location>
</feature>
<accession>A0A117IN63</accession>
<proteinExistence type="predicted"/>
<name>A0A117IN63_MYCTH</name>
<dbReference type="RefSeq" id="WP_003925084.1">
    <property type="nucleotide sequence ID" value="NZ_BCTB01000042.1"/>
</dbReference>
<reference evidence="2 3" key="1">
    <citation type="journal article" date="2016" name="Genome Announc.">
        <title>Draft Genome Sequences of Five Rapidly Growing Mycobacterium Species, M. thermoresistibile, M. fortuitum subsp. acetamidolyticum, M. canariasense, M. brisbanense, and M. novocastrense.</title>
        <authorList>
            <person name="Katahira K."/>
            <person name="Ogura Y."/>
            <person name="Gotoh Y."/>
            <person name="Hayashi T."/>
        </authorList>
    </citation>
    <scope>NUCLEOTIDE SEQUENCE [LARGE SCALE GENOMIC DNA]</scope>
    <source>
        <strain evidence="2 3">JCM6362</strain>
    </source>
</reference>
<keyword evidence="1" id="KW-0472">Membrane</keyword>
<comment type="caution">
    <text evidence="2">The sequence shown here is derived from an EMBL/GenBank/DDBJ whole genome shotgun (WGS) entry which is preliminary data.</text>
</comment>
<gene>
    <name evidence="2" type="ORF">RMCT_3314</name>
</gene>
<protein>
    <recommendedName>
        <fullName evidence="4">Secreted protein</fullName>
    </recommendedName>
</protein>
<feature type="transmembrane region" description="Helical" evidence="1">
    <location>
        <begin position="34"/>
        <end position="55"/>
    </location>
</feature>
<dbReference type="Pfam" id="PF11377">
    <property type="entry name" value="DUF3180"/>
    <property type="match status" value="1"/>
</dbReference>
<dbReference type="Proteomes" id="UP000069654">
    <property type="component" value="Unassembled WGS sequence"/>
</dbReference>
<evidence type="ECO:0008006" key="4">
    <source>
        <dbReference type="Google" id="ProtNLM"/>
    </source>
</evidence>
<dbReference type="OMA" id="WAGARLW"/>